<dbReference type="EMBL" id="CAJOBP010069955">
    <property type="protein sequence ID" value="CAF4879663.1"/>
    <property type="molecule type" value="Genomic_DNA"/>
</dbReference>
<keyword evidence="2" id="KW-1185">Reference proteome</keyword>
<evidence type="ECO:0000313" key="2">
    <source>
        <dbReference type="Proteomes" id="UP000663873"/>
    </source>
</evidence>
<feature type="non-terminal residue" evidence="1">
    <location>
        <position position="1"/>
    </location>
</feature>
<accession>A0A821U0L5</accession>
<dbReference type="Proteomes" id="UP000663873">
    <property type="component" value="Unassembled WGS sequence"/>
</dbReference>
<protein>
    <submittedName>
        <fullName evidence="1">Uncharacterized protein</fullName>
    </submittedName>
</protein>
<sequence length="52" mass="5500">LEVTSDKGPAGAMAFGLPIFAATFIVDVKQLSAEVASSKLQSYTVFACMQEM</sequence>
<organism evidence="1 2">
    <name type="scientific">Rotaria socialis</name>
    <dbReference type="NCBI Taxonomy" id="392032"/>
    <lineage>
        <taxon>Eukaryota</taxon>
        <taxon>Metazoa</taxon>
        <taxon>Spiralia</taxon>
        <taxon>Gnathifera</taxon>
        <taxon>Rotifera</taxon>
        <taxon>Eurotatoria</taxon>
        <taxon>Bdelloidea</taxon>
        <taxon>Philodinida</taxon>
        <taxon>Philodinidae</taxon>
        <taxon>Rotaria</taxon>
    </lineage>
</organism>
<proteinExistence type="predicted"/>
<gene>
    <name evidence="1" type="ORF">UJA718_LOCUS44637</name>
</gene>
<comment type="caution">
    <text evidence="1">The sequence shown here is derived from an EMBL/GenBank/DDBJ whole genome shotgun (WGS) entry which is preliminary data.</text>
</comment>
<evidence type="ECO:0000313" key="1">
    <source>
        <dbReference type="EMBL" id="CAF4879663.1"/>
    </source>
</evidence>
<name>A0A821U0L5_9BILA</name>
<reference evidence="1" key="1">
    <citation type="submission" date="2021-02" db="EMBL/GenBank/DDBJ databases">
        <authorList>
            <person name="Nowell W R."/>
        </authorList>
    </citation>
    <scope>NUCLEOTIDE SEQUENCE</scope>
</reference>
<dbReference type="AlphaFoldDB" id="A0A821U0L5"/>